<dbReference type="GO" id="GO:0015074">
    <property type="term" value="P:DNA integration"/>
    <property type="evidence" value="ECO:0007669"/>
    <property type="project" value="InterPro"/>
</dbReference>
<dbReference type="Pfam" id="PF17921">
    <property type="entry name" value="Integrase_H2C2"/>
    <property type="match status" value="1"/>
</dbReference>
<dbReference type="InterPro" id="IPR036397">
    <property type="entry name" value="RNaseH_sf"/>
</dbReference>
<gene>
    <name evidence="3" type="primary">BX640584.1</name>
</gene>
<dbReference type="InterPro" id="IPR012337">
    <property type="entry name" value="RNaseH-like_sf"/>
</dbReference>
<dbReference type="PANTHER" id="PTHR37984:SF11">
    <property type="entry name" value="INTEGRASE CATALYTIC DOMAIN-CONTAINING PROTEIN"/>
    <property type="match status" value="1"/>
</dbReference>
<dbReference type="Gene3D" id="1.10.340.70">
    <property type="match status" value="1"/>
</dbReference>
<reference evidence="3" key="2">
    <citation type="submission" date="2016-06" db="EMBL/GenBank/DDBJ databases">
        <title>The genome of a short-lived fish provides insights into sex chromosome evolution and the genetic control of aging.</title>
        <authorList>
            <person name="Reichwald K."/>
            <person name="Felder M."/>
            <person name="Petzold A."/>
            <person name="Koch P."/>
            <person name="Groth M."/>
            <person name="Platzer M."/>
        </authorList>
    </citation>
    <scope>NUCLEOTIDE SEQUENCE</scope>
    <source>
        <tissue evidence="3">Brain</tissue>
    </source>
</reference>
<name>A0A1A7ZL69_NOTFU</name>
<feature type="domain" description="Integrase catalytic" evidence="2">
    <location>
        <begin position="100"/>
        <end position="237"/>
    </location>
</feature>
<dbReference type="SUPFAM" id="SSF53098">
    <property type="entry name" value="Ribonuclease H-like"/>
    <property type="match status" value="1"/>
</dbReference>
<dbReference type="InterPro" id="IPR050951">
    <property type="entry name" value="Retrovirus_Pol_polyprotein"/>
</dbReference>
<dbReference type="PANTHER" id="PTHR37984">
    <property type="entry name" value="PROTEIN CBG26694"/>
    <property type="match status" value="1"/>
</dbReference>
<dbReference type="InterPro" id="IPR001584">
    <property type="entry name" value="Integrase_cat-core"/>
</dbReference>
<organism evidence="3">
    <name type="scientific">Nothobranchius furzeri</name>
    <name type="common">Turquoise killifish</name>
    <dbReference type="NCBI Taxonomy" id="105023"/>
    <lineage>
        <taxon>Eukaryota</taxon>
        <taxon>Metazoa</taxon>
        <taxon>Chordata</taxon>
        <taxon>Craniata</taxon>
        <taxon>Vertebrata</taxon>
        <taxon>Euteleostomi</taxon>
        <taxon>Actinopterygii</taxon>
        <taxon>Neopterygii</taxon>
        <taxon>Teleostei</taxon>
        <taxon>Neoteleostei</taxon>
        <taxon>Acanthomorphata</taxon>
        <taxon>Ovalentaria</taxon>
        <taxon>Atherinomorphae</taxon>
        <taxon>Cyprinodontiformes</taxon>
        <taxon>Nothobranchiidae</taxon>
        <taxon>Nothobranchius</taxon>
    </lineage>
</organism>
<dbReference type="InterPro" id="IPR041588">
    <property type="entry name" value="Integrase_H2C2"/>
</dbReference>
<accession>A0A1A7ZL69</accession>
<protein>
    <recommendedName>
        <fullName evidence="1">Gypsy retrotransposon integrase-like protein 1</fullName>
    </recommendedName>
</protein>
<evidence type="ECO:0000313" key="3">
    <source>
        <dbReference type="EMBL" id="SBP43582.1"/>
    </source>
</evidence>
<sequence>MTRKMVLRKYKQIRNELTVSVTGDLLLRGTRLIIPSALEDRVVPLAHEGHQGFVKTKILLRSKVWFPNMDHKAELVVKNCLCCQTNTPVKHIEPLRMSDLTESPWHTVSADFYGLLQTGEYLFVIIDEYTRYPLIKMVRSTSANTIIPVMDNIFSMFGIPRVLKSDNGSPFNSEQFSSFLTHMGCRHRKITTLWPQADATAESFMRTLGKATRVSADQSVPWKQTITTFLQKYRCQV</sequence>
<reference evidence="3" key="1">
    <citation type="submission" date="2016-05" db="EMBL/GenBank/DDBJ databases">
        <authorList>
            <person name="Lavstsen T."/>
            <person name="Jespersen J.S."/>
        </authorList>
    </citation>
    <scope>NUCLEOTIDE SEQUENCE</scope>
    <source>
        <tissue evidence="3">Brain</tissue>
    </source>
</reference>
<dbReference type="AlphaFoldDB" id="A0A1A7ZL69"/>
<dbReference type="Pfam" id="PF00665">
    <property type="entry name" value="rve"/>
    <property type="match status" value="1"/>
</dbReference>
<dbReference type="FunFam" id="1.10.340.70:FF:000004">
    <property type="entry name" value="Retrovirus-related Pol polyprotein from transposon 297-like Protein"/>
    <property type="match status" value="1"/>
</dbReference>
<dbReference type="GO" id="GO:0003676">
    <property type="term" value="F:nucleic acid binding"/>
    <property type="evidence" value="ECO:0007669"/>
    <property type="project" value="InterPro"/>
</dbReference>
<dbReference type="PROSITE" id="PS50994">
    <property type="entry name" value="INTEGRASE"/>
    <property type="match status" value="1"/>
</dbReference>
<proteinExistence type="predicted"/>
<evidence type="ECO:0000256" key="1">
    <source>
        <dbReference type="ARBA" id="ARBA00039658"/>
    </source>
</evidence>
<dbReference type="Gene3D" id="3.30.420.10">
    <property type="entry name" value="Ribonuclease H-like superfamily/Ribonuclease H"/>
    <property type="match status" value="1"/>
</dbReference>
<evidence type="ECO:0000259" key="2">
    <source>
        <dbReference type="PROSITE" id="PS50994"/>
    </source>
</evidence>
<dbReference type="EMBL" id="HADY01005097">
    <property type="protein sequence ID" value="SBP43582.1"/>
    <property type="molecule type" value="Transcribed_RNA"/>
</dbReference>